<comment type="subcellular location">
    <subcellularLocation>
        <location evidence="5">Cell membrane</location>
        <topology evidence="5">Multi-pass membrane protein</topology>
    </subcellularLocation>
    <subcellularLocation>
        <location evidence="1">Membrane</location>
        <topology evidence="1">Multi-pass membrane protein</topology>
    </subcellularLocation>
</comment>
<proteinExistence type="inferred from homology"/>
<dbReference type="InterPro" id="IPR051598">
    <property type="entry name" value="TSUP/Inactive_protease-like"/>
</dbReference>
<feature type="transmembrane region" description="Helical" evidence="5">
    <location>
        <begin position="213"/>
        <end position="233"/>
    </location>
</feature>
<dbReference type="PANTHER" id="PTHR43701:SF2">
    <property type="entry name" value="MEMBRANE TRANSPORTER PROTEIN YJNA-RELATED"/>
    <property type="match status" value="1"/>
</dbReference>
<sequence length="264" mass="28163">MEIIGFAAAIIMGLSLGLIGGGGSILTLPILVYLFGLDPVLSTAYSLFVVGLTSFIGSFSHFRQGNVHLKTAIIFGIPSIISVYAVRKFVVPIIPDPFFSVGDFVFSKALFVMVLFAVLMLLASFSMIRKPKQEKEAKGEVKYNYPLIFAEGLLVGGITGLVGAGGGFLIIPALVLLAGLPMKQAVGTSLLIIALKSLIGFTGDLGSGLSIDYNFMLMFSGFAIVGIVLGSYLTKFIPNEKLKPAFGWFVLIMGVYILGKELLF</sequence>
<keyword evidence="7" id="KW-1185">Reference proteome</keyword>
<evidence type="ECO:0000256" key="1">
    <source>
        <dbReference type="ARBA" id="ARBA00004141"/>
    </source>
</evidence>
<dbReference type="Proteomes" id="UP000288227">
    <property type="component" value="Unassembled WGS sequence"/>
</dbReference>
<evidence type="ECO:0000313" key="7">
    <source>
        <dbReference type="Proteomes" id="UP000288227"/>
    </source>
</evidence>
<organism evidence="6 7">
    <name type="scientific">Chryseotalea sanaruensis</name>
    <dbReference type="NCBI Taxonomy" id="2482724"/>
    <lineage>
        <taxon>Bacteria</taxon>
        <taxon>Pseudomonadati</taxon>
        <taxon>Bacteroidota</taxon>
        <taxon>Cytophagia</taxon>
        <taxon>Cytophagales</taxon>
        <taxon>Chryseotaleaceae</taxon>
        <taxon>Chryseotalea</taxon>
    </lineage>
</organism>
<evidence type="ECO:0000256" key="5">
    <source>
        <dbReference type="RuleBase" id="RU363041"/>
    </source>
</evidence>
<comment type="caution">
    <text evidence="6">The sequence shown here is derived from an EMBL/GenBank/DDBJ whole genome shotgun (WGS) entry which is preliminary data.</text>
</comment>
<keyword evidence="3 5" id="KW-1133">Transmembrane helix</keyword>
<feature type="transmembrane region" description="Helical" evidence="5">
    <location>
        <begin position="40"/>
        <end position="60"/>
    </location>
</feature>
<keyword evidence="4 5" id="KW-0472">Membrane</keyword>
<dbReference type="Pfam" id="PF01925">
    <property type="entry name" value="TauE"/>
    <property type="match status" value="1"/>
</dbReference>
<feature type="transmembrane region" description="Helical" evidence="5">
    <location>
        <begin position="7"/>
        <end position="34"/>
    </location>
</feature>
<reference evidence="6 7" key="1">
    <citation type="submission" date="2018-11" db="EMBL/GenBank/DDBJ databases">
        <title>Chryseotalea sanarue gen. nov., sp., nov., a member of the family Cytophagaceae, isolated from a brackish lake in Hamamatsu Japan.</title>
        <authorList>
            <person name="Maejima Y."/>
            <person name="Iino T."/>
            <person name="Muraguchi Y."/>
            <person name="Fukuda K."/>
            <person name="Ohkuma M."/>
            <person name="Moriuchi R."/>
            <person name="Dohra H."/>
            <person name="Kimbara K."/>
            <person name="Shintani M."/>
        </authorList>
    </citation>
    <scope>NUCLEOTIDE SEQUENCE [LARGE SCALE GENOMIC DNA]</scope>
    <source>
        <strain evidence="6 7">Ys</strain>
    </source>
</reference>
<dbReference type="RefSeq" id="WP_127122213.1">
    <property type="nucleotide sequence ID" value="NZ_BHXQ01000003.1"/>
</dbReference>
<dbReference type="InterPro" id="IPR002781">
    <property type="entry name" value="TM_pro_TauE-like"/>
</dbReference>
<feature type="transmembrane region" description="Helical" evidence="5">
    <location>
        <begin position="184"/>
        <end position="201"/>
    </location>
</feature>
<protein>
    <recommendedName>
        <fullName evidence="5">Probable membrane transporter protein</fullName>
    </recommendedName>
</protein>
<feature type="transmembrane region" description="Helical" evidence="5">
    <location>
        <begin position="106"/>
        <end position="128"/>
    </location>
</feature>
<keyword evidence="2 5" id="KW-0812">Transmembrane</keyword>
<name>A0A401U9H9_9BACT</name>
<gene>
    <name evidence="6" type="ORF">SanaruYs_17810</name>
</gene>
<dbReference type="PANTHER" id="PTHR43701">
    <property type="entry name" value="MEMBRANE TRANSPORTER PROTEIN MJ0441-RELATED"/>
    <property type="match status" value="1"/>
</dbReference>
<feature type="transmembrane region" description="Helical" evidence="5">
    <location>
        <begin position="148"/>
        <end position="178"/>
    </location>
</feature>
<dbReference type="OrthoDB" id="8559161at2"/>
<evidence type="ECO:0000256" key="3">
    <source>
        <dbReference type="ARBA" id="ARBA00022989"/>
    </source>
</evidence>
<dbReference type="GO" id="GO:0005886">
    <property type="term" value="C:plasma membrane"/>
    <property type="evidence" value="ECO:0007669"/>
    <property type="project" value="UniProtKB-SubCell"/>
</dbReference>
<dbReference type="AlphaFoldDB" id="A0A401U9H9"/>
<feature type="transmembrane region" description="Helical" evidence="5">
    <location>
        <begin position="67"/>
        <end position="86"/>
    </location>
</feature>
<feature type="transmembrane region" description="Helical" evidence="5">
    <location>
        <begin position="245"/>
        <end position="263"/>
    </location>
</feature>
<evidence type="ECO:0000313" key="6">
    <source>
        <dbReference type="EMBL" id="GCC51556.1"/>
    </source>
</evidence>
<evidence type="ECO:0000256" key="2">
    <source>
        <dbReference type="ARBA" id="ARBA00022692"/>
    </source>
</evidence>
<evidence type="ECO:0000256" key="4">
    <source>
        <dbReference type="ARBA" id="ARBA00023136"/>
    </source>
</evidence>
<dbReference type="EMBL" id="BHXQ01000003">
    <property type="protein sequence ID" value="GCC51556.1"/>
    <property type="molecule type" value="Genomic_DNA"/>
</dbReference>
<comment type="similarity">
    <text evidence="5">Belongs to the 4-toluene sulfonate uptake permease (TSUP) (TC 2.A.102) family.</text>
</comment>
<accession>A0A401U9H9</accession>
<keyword evidence="5" id="KW-1003">Cell membrane</keyword>